<reference evidence="1" key="1">
    <citation type="submission" date="2022-06" db="EMBL/GenBank/DDBJ databases">
        <title>Akkermansia biwalacus sp. nov., an anaerobic mucin-degrading bacterium isolated from human intestine.</title>
        <authorList>
            <person name="Kobayashi Y."/>
            <person name="Inoue S."/>
            <person name="Kawahara T."/>
            <person name="Kohda N."/>
        </authorList>
    </citation>
    <scope>NUCLEOTIDE SEQUENCE</scope>
    <source>
        <strain evidence="1">WON2089</strain>
    </source>
</reference>
<dbReference type="Proteomes" id="UP001062263">
    <property type="component" value="Chromosome"/>
</dbReference>
<accession>A0ABN6QI25</accession>
<proteinExistence type="predicted"/>
<name>A0ABN6QI25_9BACT</name>
<sequence>MELITIGQFMQKANTMKGIKNVLNLIKMGVARKQSNKSLKNQVGVEKGCPILTWTPKGLKSGTNKL</sequence>
<protein>
    <submittedName>
        <fullName evidence="1">Uncharacterized protein</fullName>
    </submittedName>
</protein>
<gene>
    <name evidence="1" type="ORF">Abiwalacus_17440</name>
</gene>
<dbReference type="EMBL" id="AP025943">
    <property type="protein sequence ID" value="BDL44170.1"/>
    <property type="molecule type" value="Genomic_DNA"/>
</dbReference>
<keyword evidence="2" id="KW-1185">Reference proteome</keyword>
<evidence type="ECO:0000313" key="2">
    <source>
        <dbReference type="Proteomes" id="UP001062263"/>
    </source>
</evidence>
<organism evidence="1 2">
    <name type="scientific">Akkermansia biwaensis</name>
    <dbReference type="NCBI Taxonomy" id="2946555"/>
    <lineage>
        <taxon>Bacteria</taxon>
        <taxon>Pseudomonadati</taxon>
        <taxon>Verrucomicrobiota</taxon>
        <taxon>Verrucomicrobiia</taxon>
        <taxon>Verrucomicrobiales</taxon>
        <taxon>Akkermansiaceae</taxon>
        <taxon>Akkermansia</taxon>
    </lineage>
</organism>
<evidence type="ECO:0000313" key="1">
    <source>
        <dbReference type="EMBL" id="BDL44170.1"/>
    </source>
</evidence>